<evidence type="ECO:0000313" key="3">
    <source>
        <dbReference type="Proteomes" id="UP001063166"/>
    </source>
</evidence>
<dbReference type="InterPro" id="IPR027417">
    <property type="entry name" value="P-loop_NTPase"/>
</dbReference>
<dbReference type="Pfam" id="PF01926">
    <property type="entry name" value="MMR_HSR1"/>
    <property type="match status" value="1"/>
</dbReference>
<organism evidence="2 3">
    <name type="scientific">Lyophyllum shimeji</name>
    <name type="common">Hon-shimeji</name>
    <name type="synonym">Tricholoma shimeji</name>
    <dbReference type="NCBI Taxonomy" id="47721"/>
    <lineage>
        <taxon>Eukaryota</taxon>
        <taxon>Fungi</taxon>
        <taxon>Dikarya</taxon>
        <taxon>Basidiomycota</taxon>
        <taxon>Agaricomycotina</taxon>
        <taxon>Agaricomycetes</taxon>
        <taxon>Agaricomycetidae</taxon>
        <taxon>Agaricales</taxon>
        <taxon>Tricholomatineae</taxon>
        <taxon>Lyophyllaceae</taxon>
        <taxon>Lyophyllum</taxon>
    </lineage>
</organism>
<dbReference type="GO" id="GO:0005525">
    <property type="term" value="F:GTP binding"/>
    <property type="evidence" value="ECO:0007669"/>
    <property type="project" value="InterPro"/>
</dbReference>
<sequence>MDPATRPTSGPIVEYFQSHPAPGRKRSLVEAMLEYPERAHDTGVALRIPRNGINDQSSKNSMLLQDMIIALIGPTGRVKATSSMTYKQSAILIQTAVDAILFSVDTAGFDDTERTDYQVLEQIANWLKETYEEHITLTGLLFFHRITDVRMRGTPLRNLTMFEALCGQEASVVLTTTLWDEVHPQIGEARERELREEFWGTLDGQRPLLKDSNSPYIDTRLRLLIQTRLSRNYAAMKSRRHWKGRKALVEKTDNIMVDARETDVVIPVMGPTGVGKSTFINNVIGTETDAVASVGHDLKSHTAKLQHFVIVHPKDPTRRLVLVDTPGFDDTYVDDSEILRRIAVWLAQSYSDRMTLAGVNLEMFRELCGDKAVTNVVLATTKWADVPADVGDRREQQLKEKYWDKMLKLGSHMMRLDTTSESAWKLINHILENKAVDQLLIQEELVDLQRILPETAAGRALRATLQELLANQEKVAEKLKQSGDAEGDGRLRQTFEENQRKIQSIIHQIQRLKIPASRRFLSFLTGRG</sequence>
<protein>
    <submittedName>
        <fullName evidence="2">50S ribosome-binding GTPase</fullName>
    </submittedName>
</protein>
<dbReference type="Proteomes" id="UP001063166">
    <property type="component" value="Unassembled WGS sequence"/>
</dbReference>
<gene>
    <name evidence="2" type="ORF">LshimejAT787_0701740</name>
</gene>
<evidence type="ECO:0000259" key="1">
    <source>
        <dbReference type="Pfam" id="PF01926"/>
    </source>
</evidence>
<dbReference type="Gene3D" id="3.40.50.300">
    <property type="entry name" value="P-loop containing nucleotide triphosphate hydrolases"/>
    <property type="match status" value="2"/>
</dbReference>
<keyword evidence="3" id="KW-1185">Reference proteome</keyword>
<dbReference type="AlphaFoldDB" id="A0A9P3PQD2"/>
<comment type="caution">
    <text evidence="2">The sequence shown here is derived from an EMBL/GenBank/DDBJ whole genome shotgun (WGS) entry which is preliminary data.</text>
</comment>
<dbReference type="SUPFAM" id="SSF52540">
    <property type="entry name" value="P-loop containing nucleoside triphosphate hydrolases"/>
    <property type="match status" value="2"/>
</dbReference>
<dbReference type="InterPro" id="IPR006073">
    <property type="entry name" value="GTP-bd"/>
</dbReference>
<proteinExistence type="predicted"/>
<dbReference type="EMBL" id="BRPK01000007">
    <property type="protein sequence ID" value="GLB39664.1"/>
    <property type="molecule type" value="Genomic_DNA"/>
</dbReference>
<evidence type="ECO:0000313" key="2">
    <source>
        <dbReference type="EMBL" id="GLB39664.1"/>
    </source>
</evidence>
<name>A0A9P3PQD2_LYOSH</name>
<feature type="domain" description="G" evidence="1">
    <location>
        <begin position="268"/>
        <end position="332"/>
    </location>
</feature>
<dbReference type="OrthoDB" id="8954335at2759"/>
<reference evidence="2" key="1">
    <citation type="submission" date="2022-07" db="EMBL/GenBank/DDBJ databases">
        <title>The genome of Lyophyllum shimeji provides insight into the initial evolution of ectomycorrhizal fungal genome.</title>
        <authorList>
            <person name="Kobayashi Y."/>
            <person name="Shibata T."/>
            <person name="Hirakawa H."/>
            <person name="Shigenobu S."/>
            <person name="Nishiyama T."/>
            <person name="Yamada A."/>
            <person name="Hasebe M."/>
            <person name="Kawaguchi M."/>
        </authorList>
    </citation>
    <scope>NUCLEOTIDE SEQUENCE</scope>
    <source>
        <strain evidence="2">AT787</strain>
    </source>
</reference>
<accession>A0A9P3PQD2</accession>
<dbReference type="CDD" id="cd00882">
    <property type="entry name" value="Ras_like_GTPase"/>
    <property type="match status" value="1"/>
</dbReference>